<name>A0A378UXV3_MYCFO</name>
<evidence type="ECO:0000313" key="2">
    <source>
        <dbReference type="Proteomes" id="UP000255389"/>
    </source>
</evidence>
<reference evidence="1 2" key="1">
    <citation type="submission" date="2018-06" db="EMBL/GenBank/DDBJ databases">
        <authorList>
            <consortium name="Pathogen Informatics"/>
            <person name="Doyle S."/>
        </authorList>
    </citation>
    <scope>NUCLEOTIDE SEQUENCE [LARGE SCALE GENOMIC DNA]</scope>
    <source>
        <strain evidence="1 2">NCTC1542</strain>
    </source>
</reference>
<dbReference type="AlphaFoldDB" id="A0A378UXV3"/>
<proteinExistence type="predicted"/>
<gene>
    <name evidence="1" type="ORF">NCTC1542_04429</name>
</gene>
<accession>A0A378UXV3</accession>
<sequence length="116" mass="12567">MSRVARDRAASAGVYAHLVAYFEADRAAWVANVNQTHAASEPYPCQRILDGLRAGEPVNVPTSSLPKAARPAVRHRAGRMENVVVLSPARALVGSDDSIRFTDENWAALWLEEAGV</sequence>
<organism evidence="1 2">
    <name type="scientific">Mycolicibacterium fortuitum</name>
    <name type="common">Mycobacterium fortuitum</name>
    <dbReference type="NCBI Taxonomy" id="1766"/>
    <lineage>
        <taxon>Bacteria</taxon>
        <taxon>Bacillati</taxon>
        <taxon>Actinomycetota</taxon>
        <taxon>Actinomycetes</taxon>
        <taxon>Mycobacteriales</taxon>
        <taxon>Mycobacteriaceae</taxon>
        <taxon>Mycolicibacterium</taxon>
    </lineage>
</organism>
<dbReference type="EMBL" id="UGQY01000004">
    <property type="protein sequence ID" value="SUA02953.1"/>
    <property type="molecule type" value="Genomic_DNA"/>
</dbReference>
<protein>
    <submittedName>
        <fullName evidence="1">Uncharacterized protein</fullName>
    </submittedName>
</protein>
<evidence type="ECO:0000313" key="1">
    <source>
        <dbReference type="EMBL" id="SUA02953.1"/>
    </source>
</evidence>
<dbReference type="Proteomes" id="UP000255389">
    <property type="component" value="Unassembled WGS sequence"/>
</dbReference>